<dbReference type="EMBL" id="JAAALK010000081">
    <property type="protein sequence ID" value="KAG8089348.1"/>
    <property type="molecule type" value="Genomic_DNA"/>
</dbReference>
<dbReference type="Proteomes" id="UP000729402">
    <property type="component" value="Unassembled WGS sequence"/>
</dbReference>
<evidence type="ECO:0000313" key="1">
    <source>
        <dbReference type="EMBL" id="KAG8089348.1"/>
    </source>
</evidence>
<evidence type="ECO:0000313" key="2">
    <source>
        <dbReference type="Proteomes" id="UP000729402"/>
    </source>
</evidence>
<reference evidence="1" key="2">
    <citation type="submission" date="2021-02" db="EMBL/GenBank/DDBJ databases">
        <authorList>
            <person name="Kimball J.A."/>
            <person name="Haas M.W."/>
            <person name="Macchietto M."/>
            <person name="Kono T."/>
            <person name="Duquette J."/>
            <person name="Shao M."/>
        </authorList>
    </citation>
    <scope>NUCLEOTIDE SEQUENCE</scope>
    <source>
        <tissue evidence="1">Fresh leaf tissue</tissue>
    </source>
</reference>
<keyword evidence="2" id="KW-1185">Reference proteome</keyword>
<organism evidence="1 2">
    <name type="scientific">Zizania palustris</name>
    <name type="common">Northern wild rice</name>
    <dbReference type="NCBI Taxonomy" id="103762"/>
    <lineage>
        <taxon>Eukaryota</taxon>
        <taxon>Viridiplantae</taxon>
        <taxon>Streptophyta</taxon>
        <taxon>Embryophyta</taxon>
        <taxon>Tracheophyta</taxon>
        <taxon>Spermatophyta</taxon>
        <taxon>Magnoliopsida</taxon>
        <taxon>Liliopsida</taxon>
        <taxon>Poales</taxon>
        <taxon>Poaceae</taxon>
        <taxon>BOP clade</taxon>
        <taxon>Oryzoideae</taxon>
        <taxon>Oryzeae</taxon>
        <taxon>Zizaniinae</taxon>
        <taxon>Zizania</taxon>
    </lineage>
</organism>
<comment type="caution">
    <text evidence="1">The sequence shown here is derived from an EMBL/GenBank/DDBJ whole genome shotgun (WGS) entry which is preliminary data.</text>
</comment>
<gene>
    <name evidence="1" type="ORF">GUJ93_ZPchr0011g26890</name>
</gene>
<reference evidence="1" key="1">
    <citation type="journal article" date="2021" name="bioRxiv">
        <title>Whole Genome Assembly and Annotation of Northern Wild Rice, Zizania palustris L., Supports a Whole Genome Duplication in the Zizania Genus.</title>
        <authorList>
            <person name="Haas M."/>
            <person name="Kono T."/>
            <person name="Macchietto M."/>
            <person name="Millas R."/>
            <person name="McGilp L."/>
            <person name="Shao M."/>
            <person name="Duquette J."/>
            <person name="Hirsch C.N."/>
            <person name="Kimball J."/>
        </authorList>
    </citation>
    <scope>NUCLEOTIDE SEQUENCE</scope>
    <source>
        <tissue evidence="1">Fresh leaf tissue</tissue>
    </source>
</reference>
<proteinExistence type="predicted"/>
<accession>A0A8J5WDY5</accession>
<protein>
    <submittedName>
        <fullName evidence="1">Uncharacterized protein</fullName>
    </submittedName>
</protein>
<dbReference type="AlphaFoldDB" id="A0A8J5WDY5"/>
<name>A0A8J5WDY5_ZIZPA</name>
<sequence length="86" mass="9248">MAPRCEVCELATSHDERVTVCRPVAVRTADDDVGSRATVKAASLRPVWCRPAVRPSGVRASTLRARFRRPVAARTTDSDAGSQATP</sequence>